<keyword evidence="1" id="KW-0732">Signal</keyword>
<keyword evidence="3" id="KW-1185">Reference proteome</keyword>
<dbReference type="OrthoDB" id="4932133at2759"/>
<gene>
    <name evidence="2" type="ORF">CYLTODRAFT_399987</name>
</gene>
<dbReference type="Pfam" id="PF19373">
    <property type="entry name" value="DUF5948"/>
    <property type="match status" value="1"/>
</dbReference>
<dbReference type="Proteomes" id="UP000054007">
    <property type="component" value="Unassembled WGS sequence"/>
</dbReference>
<protein>
    <recommendedName>
        <fullName evidence="4">Hydrophobin</fullName>
    </recommendedName>
</protein>
<reference evidence="2 3" key="1">
    <citation type="journal article" date="2015" name="Fungal Genet. Biol.">
        <title>Evolution of novel wood decay mechanisms in Agaricales revealed by the genome sequences of Fistulina hepatica and Cylindrobasidium torrendii.</title>
        <authorList>
            <person name="Floudas D."/>
            <person name="Held B.W."/>
            <person name="Riley R."/>
            <person name="Nagy L.G."/>
            <person name="Koehler G."/>
            <person name="Ransdell A.S."/>
            <person name="Younus H."/>
            <person name="Chow J."/>
            <person name="Chiniquy J."/>
            <person name="Lipzen A."/>
            <person name="Tritt A."/>
            <person name="Sun H."/>
            <person name="Haridas S."/>
            <person name="LaButti K."/>
            <person name="Ohm R.A."/>
            <person name="Kues U."/>
            <person name="Blanchette R.A."/>
            <person name="Grigoriev I.V."/>
            <person name="Minto R.E."/>
            <person name="Hibbett D.S."/>
        </authorList>
    </citation>
    <scope>NUCLEOTIDE SEQUENCE [LARGE SCALE GENOMIC DNA]</scope>
    <source>
        <strain evidence="2 3">FP15055 ss-10</strain>
    </source>
</reference>
<evidence type="ECO:0000313" key="2">
    <source>
        <dbReference type="EMBL" id="KIY65724.1"/>
    </source>
</evidence>
<evidence type="ECO:0000256" key="1">
    <source>
        <dbReference type="SAM" id="SignalP"/>
    </source>
</evidence>
<sequence length="98" mass="10251">MMQNMIFATALFAFIGQALAGGPEVCTSKGPSTCVDYQVTKDCCAAVDHSARFDEVFTQCVPWAVNGINTGAMVECCESRGCGSAAEALGSSHAVCFR</sequence>
<dbReference type="EMBL" id="KN880579">
    <property type="protein sequence ID" value="KIY65724.1"/>
    <property type="molecule type" value="Genomic_DNA"/>
</dbReference>
<organism evidence="2 3">
    <name type="scientific">Cylindrobasidium torrendii FP15055 ss-10</name>
    <dbReference type="NCBI Taxonomy" id="1314674"/>
    <lineage>
        <taxon>Eukaryota</taxon>
        <taxon>Fungi</taxon>
        <taxon>Dikarya</taxon>
        <taxon>Basidiomycota</taxon>
        <taxon>Agaricomycotina</taxon>
        <taxon>Agaricomycetes</taxon>
        <taxon>Agaricomycetidae</taxon>
        <taxon>Agaricales</taxon>
        <taxon>Marasmiineae</taxon>
        <taxon>Physalacriaceae</taxon>
        <taxon>Cylindrobasidium</taxon>
    </lineage>
</organism>
<evidence type="ECO:0000313" key="3">
    <source>
        <dbReference type="Proteomes" id="UP000054007"/>
    </source>
</evidence>
<dbReference type="InterPro" id="IPR045992">
    <property type="entry name" value="DUF5948"/>
</dbReference>
<feature type="chain" id="PRO_5002317120" description="Hydrophobin" evidence="1">
    <location>
        <begin position="21"/>
        <end position="98"/>
    </location>
</feature>
<feature type="signal peptide" evidence="1">
    <location>
        <begin position="1"/>
        <end position="20"/>
    </location>
</feature>
<dbReference type="AlphaFoldDB" id="A0A0D7B6D3"/>
<proteinExistence type="predicted"/>
<name>A0A0D7B6D3_9AGAR</name>
<evidence type="ECO:0008006" key="4">
    <source>
        <dbReference type="Google" id="ProtNLM"/>
    </source>
</evidence>
<accession>A0A0D7B6D3</accession>